<feature type="domain" description="Methylamine utilisation protein MauE" evidence="6">
    <location>
        <begin position="16"/>
        <end position="95"/>
    </location>
</feature>
<dbReference type="GO" id="GO:0030416">
    <property type="term" value="P:methylamine metabolic process"/>
    <property type="evidence" value="ECO:0007669"/>
    <property type="project" value="InterPro"/>
</dbReference>
<evidence type="ECO:0000313" key="8">
    <source>
        <dbReference type="Proteomes" id="UP000199559"/>
    </source>
</evidence>
<evidence type="ECO:0000313" key="7">
    <source>
        <dbReference type="EMBL" id="SFJ42370.1"/>
    </source>
</evidence>
<feature type="transmembrane region" description="Helical" evidence="5">
    <location>
        <begin position="83"/>
        <end position="103"/>
    </location>
</feature>
<feature type="transmembrane region" description="Helical" evidence="5">
    <location>
        <begin position="52"/>
        <end position="76"/>
    </location>
</feature>
<sequence length="137" mass="15441">MNIHFYISLYTQNKDMKLIWNILKVLLAVFMIYAGSQHFINPDFFNPFVPDVLVFKTAIIYGSGILEVGLGILLLVPKFASKAALAIFVLMLLFLPIHIWDVFSDTPAIGSHQAALIRLPMQLVLIALSFKLYKTNA</sequence>
<accession>A0A1I3R8I8</accession>
<keyword evidence="2 5" id="KW-0812">Transmembrane</keyword>
<proteinExistence type="predicted"/>
<organism evidence="7 8">
    <name type="scientific">Olleya namhaensis</name>
    <dbReference type="NCBI Taxonomy" id="1144750"/>
    <lineage>
        <taxon>Bacteria</taxon>
        <taxon>Pseudomonadati</taxon>
        <taxon>Bacteroidota</taxon>
        <taxon>Flavobacteriia</taxon>
        <taxon>Flavobacteriales</taxon>
        <taxon>Flavobacteriaceae</taxon>
    </lineage>
</organism>
<protein>
    <submittedName>
        <fullName evidence="7">Uncharacterized membrane protein</fullName>
    </submittedName>
</protein>
<reference evidence="8" key="1">
    <citation type="submission" date="2016-10" db="EMBL/GenBank/DDBJ databases">
        <authorList>
            <person name="Varghese N."/>
            <person name="Submissions S."/>
        </authorList>
    </citation>
    <scope>NUCLEOTIDE SEQUENCE [LARGE SCALE GENOMIC DNA]</scope>
    <source>
        <strain evidence="8">DSM 28881</strain>
    </source>
</reference>
<keyword evidence="4 5" id="KW-0472">Membrane</keyword>
<keyword evidence="8" id="KW-1185">Reference proteome</keyword>
<feature type="transmembrane region" description="Helical" evidence="5">
    <location>
        <begin position="21"/>
        <end position="40"/>
    </location>
</feature>
<dbReference type="PANTHER" id="PTHR36974">
    <property type="entry name" value="MEMBRANE PROTEIN-RELATED"/>
    <property type="match status" value="1"/>
</dbReference>
<dbReference type="Pfam" id="PF07291">
    <property type="entry name" value="MauE"/>
    <property type="match status" value="1"/>
</dbReference>
<evidence type="ECO:0000256" key="5">
    <source>
        <dbReference type="SAM" id="Phobius"/>
    </source>
</evidence>
<comment type="subcellular location">
    <subcellularLocation>
        <location evidence="1">Membrane</location>
        <topology evidence="1">Multi-pass membrane protein</topology>
    </subcellularLocation>
</comment>
<feature type="transmembrane region" description="Helical" evidence="5">
    <location>
        <begin position="115"/>
        <end position="133"/>
    </location>
</feature>
<dbReference type="AlphaFoldDB" id="A0A1I3R8I8"/>
<dbReference type="STRING" id="1144750.SAMN05443431_107162"/>
<dbReference type="GO" id="GO:0016020">
    <property type="term" value="C:membrane"/>
    <property type="evidence" value="ECO:0007669"/>
    <property type="project" value="UniProtKB-SubCell"/>
</dbReference>
<evidence type="ECO:0000256" key="4">
    <source>
        <dbReference type="ARBA" id="ARBA00023136"/>
    </source>
</evidence>
<evidence type="ECO:0000259" key="6">
    <source>
        <dbReference type="Pfam" id="PF07291"/>
    </source>
</evidence>
<dbReference type="Proteomes" id="UP000199559">
    <property type="component" value="Unassembled WGS sequence"/>
</dbReference>
<keyword evidence="3 5" id="KW-1133">Transmembrane helix</keyword>
<evidence type="ECO:0000256" key="3">
    <source>
        <dbReference type="ARBA" id="ARBA00022989"/>
    </source>
</evidence>
<dbReference type="EMBL" id="FORM01000007">
    <property type="protein sequence ID" value="SFJ42370.1"/>
    <property type="molecule type" value="Genomic_DNA"/>
</dbReference>
<gene>
    <name evidence="7" type="ORF">SAMN05443431_107162</name>
</gene>
<evidence type="ECO:0000256" key="2">
    <source>
        <dbReference type="ARBA" id="ARBA00022692"/>
    </source>
</evidence>
<dbReference type="InterPro" id="IPR009908">
    <property type="entry name" value="Methylamine_util_MauE"/>
</dbReference>
<dbReference type="PANTHER" id="PTHR36974:SF1">
    <property type="entry name" value="DOXX FAMILY MEMBRANE PROTEIN"/>
    <property type="match status" value="1"/>
</dbReference>
<name>A0A1I3R8I8_9FLAO</name>
<evidence type="ECO:0000256" key="1">
    <source>
        <dbReference type="ARBA" id="ARBA00004141"/>
    </source>
</evidence>